<dbReference type="Proteomes" id="UP000595446">
    <property type="component" value="Chromosome"/>
</dbReference>
<dbReference type="PROSITE" id="PS51857">
    <property type="entry name" value="CSD_2"/>
    <property type="match status" value="1"/>
</dbReference>
<keyword evidence="2" id="KW-0963">Cytoplasm</keyword>
<accession>A0A7R7GW44</accession>
<dbReference type="InterPro" id="IPR011129">
    <property type="entry name" value="CSD"/>
</dbReference>
<sequence length="107" mass="11862">MDSWSLGTVQWFNSEKGFGFIEDEHVARPVFVDYRCIDMPGFKTLASGQRVAYRYRRTRSGPEAIHVRPLATTGALLDVTAQRSPGEAASAASAHQPRGQHQVEAMQ</sequence>
<dbReference type="GO" id="GO:0031054">
    <property type="term" value="P:pre-miRNA processing"/>
    <property type="evidence" value="ECO:0007669"/>
    <property type="project" value="TreeGrafter"/>
</dbReference>
<dbReference type="InterPro" id="IPR012340">
    <property type="entry name" value="NA-bd_OB-fold"/>
</dbReference>
<dbReference type="RefSeq" id="WP_071700048.1">
    <property type="nucleotide sequence ID" value="NZ_AP024237.1"/>
</dbReference>
<name>A0A7R7GW44_9MYCO</name>
<protein>
    <recommendedName>
        <fullName evidence="4">CSD domain-containing protein</fullName>
    </recommendedName>
</protein>
<feature type="region of interest" description="Disordered" evidence="3">
    <location>
        <begin position="82"/>
        <end position="107"/>
    </location>
</feature>
<dbReference type="AlphaFoldDB" id="A0A7R7GW44"/>
<comment type="subcellular location">
    <subcellularLocation>
        <location evidence="1">Cytoplasm</location>
    </subcellularLocation>
</comment>
<dbReference type="SUPFAM" id="SSF50249">
    <property type="entry name" value="Nucleic acid-binding proteins"/>
    <property type="match status" value="1"/>
</dbReference>
<dbReference type="EMBL" id="AP024237">
    <property type="protein sequence ID" value="BCO37174.1"/>
    <property type="molecule type" value="Genomic_DNA"/>
</dbReference>
<evidence type="ECO:0000259" key="4">
    <source>
        <dbReference type="PROSITE" id="PS51857"/>
    </source>
</evidence>
<dbReference type="InterPro" id="IPR051373">
    <property type="entry name" value="Lin-28_RNA-binding"/>
</dbReference>
<dbReference type="CDD" id="cd04458">
    <property type="entry name" value="CSP_CDS"/>
    <property type="match status" value="1"/>
</dbReference>
<dbReference type="GO" id="GO:0003729">
    <property type="term" value="F:mRNA binding"/>
    <property type="evidence" value="ECO:0007669"/>
    <property type="project" value="TreeGrafter"/>
</dbReference>
<dbReference type="Gene3D" id="2.40.50.140">
    <property type="entry name" value="Nucleic acid-binding proteins"/>
    <property type="match status" value="1"/>
</dbReference>
<dbReference type="InterPro" id="IPR002059">
    <property type="entry name" value="CSP_DNA-bd"/>
</dbReference>
<gene>
    <name evidence="5" type="ORF">MHEC_36070</name>
</gene>
<evidence type="ECO:0000256" key="3">
    <source>
        <dbReference type="SAM" id="MobiDB-lite"/>
    </source>
</evidence>
<dbReference type="PRINTS" id="PR00050">
    <property type="entry name" value="COLDSHOCK"/>
</dbReference>
<dbReference type="SMART" id="SM00357">
    <property type="entry name" value="CSP"/>
    <property type="match status" value="1"/>
</dbReference>
<dbReference type="Pfam" id="PF00313">
    <property type="entry name" value="CSD"/>
    <property type="match status" value="1"/>
</dbReference>
<evidence type="ECO:0000256" key="2">
    <source>
        <dbReference type="ARBA" id="ARBA00022490"/>
    </source>
</evidence>
<evidence type="ECO:0000313" key="5">
    <source>
        <dbReference type="EMBL" id="BCO37174.1"/>
    </source>
</evidence>
<reference evidence="5 6" key="1">
    <citation type="submission" date="2020-12" db="EMBL/GenBank/DDBJ databases">
        <title>Complete genome sequence of Mycobacterium heckeshornense JCM 15655T, closely related to a pathogenic non-tuberculous mycobacterial species Mycobacterium xenopi.</title>
        <authorList>
            <person name="Yoshida M."/>
            <person name="Fukano H."/>
            <person name="Asakura T."/>
            <person name="Suzuki M."/>
            <person name="Hoshino Y."/>
        </authorList>
    </citation>
    <scope>NUCLEOTIDE SEQUENCE [LARGE SCALE GENOMIC DNA]</scope>
    <source>
        <strain evidence="5 6">JCM 15655</strain>
    </source>
</reference>
<evidence type="ECO:0000313" key="6">
    <source>
        <dbReference type="Proteomes" id="UP000595446"/>
    </source>
</evidence>
<dbReference type="PANTHER" id="PTHR46109:SF1">
    <property type="entry name" value="PROTEIN LIN-28 HOMOLOG"/>
    <property type="match status" value="1"/>
</dbReference>
<organism evidence="5 6">
    <name type="scientific">Mycobacterium heckeshornense</name>
    <dbReference type="NCBI Taxonomy" id="110505"/>
    <lineage>
        <taxon>Bacteria</taxon>
        <taxon>Bacillati</taxon>
        <taxon>Actinomycetota</taxon>
        <taxon>Actinomycetes</taxon>
        <taxon>Mycobacteriales</taxon>
        <taxon>Mycobacteriaceae</taxon>
        <taxon>Mycobacterium</taxon>
    </lineage>
</organism>
<proteinExistence type="predicted"/>
<feature type="domain" description="CSD" evidence="4">
    <location>
        <begin position="4"/>
        <end position="69"/>
    </location>
</feature>
<evidence type="ECO:0000256" key="1">
    <source>
        <dbReference type="ARBA" id="ARBA00004496"/>
    </source>
</evidence>
<dbReference type="GO" id="GO:0005737">
    <property type="term" value="C:cytoplasm"/>
    <property type="evidence" value="ECO:0007669"/>
    <property type="project" value="UniProtKB-SubCell"/>
</dbReference>
<keyword evidence="6" id="KW-1185">Reference proteome</keyword>
<dbReference type="PANTHER" id="PTHR46109">
    <property type="entry name" value="PROTEIN LIN-28"/>
    <property type="match status" value="1"/>
</dbReference>